<feature type="domain" description="4'-phosphopantetheinyl transferase N-terminal" evidence="4">
    <location>
        <begin position="35"/>
        <end position="118"/>
    </location>
</feature>
<dbReference type="EC" id="2.7.8.7" evidence="1"/>
<dbReference type="GO" id="GO:0019878">
    <property type="term" value="P:lysine biosynthetic process via aminoadipic acid"/>
    <property type="evidence" value="ECO:0007669"/>
    <property type="project" value="TreeGrafter"/>
</dbReference>
<dbReference type="GO" id="GO:0000287">
    <property type="term" value="F:magnesium ion binding"/>
    <property type="evidence" value="ECO:0007669"/>
    <property type="project" value="InterPro"/>
</dbReference>
<dbReference type="PANTHER" id="PTHR12215:SF10">
    <property type="entry name" value="L-AMINOADIPATE-SEMIALDEHYDE DEHYDROGENASE-PHOSPHOPANTETHEINYL TRANSFERASE"/>
    <property type="match status" value="1"/>
</dbReference>
<dbReference type="Gene3D" id="3.90.470.20">
    <property type="entry name" value="4'-phosphopantetheinyl transferase domain"/>
    <property type="match status" value="1"/>
</dbReference>
<dbReference type="Pfam" id="PF22624">
    <property type="entry name" value="AASDHPPT_N"/>
    <property type="match status" value="1"/>
</dbReference>
<keyword evidence="2 5" id="KW-0808">Transferase</keyword>
<evidence type="ECO:0000313" key="5">
    <source>
        <dbReference type="EMBL" id="KAH6646867.1"/>
    </source>
</evidence>
<evidence type="ECO:0000256" key="2">
    <source>
        <dbReference type="ARBA" id="ARBA00022679"/>
    </source>
</evidence>
<evidence type="ECO:0000259" key="3">
    <source>
        <dbReference type="Pfam" id="PF01648"/>
    </source>
</evidence>
<dbReference type="InterPro" id="IPR037143">
    <property type="entry name" value="4-PPantetheinyl_Trfase_dom_sf"/>
</dbReference>
<accession>A0A9P8UD70</accession>
<reference evidence="5" key="1">
    <citation type="journal article" date="2021" name="Nat. Commun.">
        <title>Genetic determinants of endophytism in the Arabidopsis root mycobiome.</title>
        <authorList>
            <person name="Mesny F."/>
            <person name="Miyauchi S."/>
            <person name="Thiergart T."/>
            <person name="Pickel B."/>
            <person name="Atanasova L."/>
            <person name="Karlsson M."/>
            <person name="Huettel B."/>
            <person name="Barry K.W."/>
            <person name="Haridas S."/>
            <person name="Chen C."/>
            <person name="Bauer D."/>
            <person name="Andreopoulos W."/>
            <person name="Pangilinan J."/>
            <person name="LaButti K."/>
            <person name="Riley R."/>
            <person name="Lipzen A."/>
            <person name="Clum A."/>
            <person name="Drula E."/>
            <person name="Henrissat B."/>
            <person name="Kohler A."/>
            <person name="Grigoriev I.V."/>
            <person name="Martin F.M."/>
            <person name="Hacquard S."/>
        </authorList>
    </citation>
    <scope>NUCLEOTIDE SEQUENCE</scope>
    <source>
        <strain evidence="5">MPI-SDFR-AT-0073</strain>
    </source>
</reference>
<sequence>MAAGNPQVIQWIVDTRNLWPEAKKPAQLQDVAAEYLALLTPEEKTGVLKYFFVRDAKMSLASQFLKHYVLSKTLGIPWSSTKITRGLNGKPIYVAADGSQPVHFNVSHQNGIVALAAVAGYEGPGSAEIGVDVVCVNEREARDHQMINAEGWVKFVDMHSDVFGASETEDLRNTTSVRRSKGAIDAQLRRFYALWCLREAYVKMTGEALLASWLHELEFQDFRAPDPALADVQAAGDPENTIIRKHEVLFKGDKVDNANICLRSLGADYMTCTAVRTPADKGIALGWELGPFETIDIATILKHATS</sequence>
<dbReference type="SUPFAM" id="SSF56214">
    <property type="entry name" value="4'-phosphopantetheinyl transferase"/>
    <property type="match status" value="2"/>
</dbReference>
<dbReference type="AlphaFoldDB" id="A0A9P8UD70"/>
<dbReference type="Pfam" id="PF01648">
    <property type="entry name" value="ACPS"/>
    <property type="match status" value="1"/>
</dbReference>
<evidence type="ECO:0000313" key="6">
    <source>
        <dbReference type="Proteomes" id="UP000758603"/>
    </source>
</evidence>
<gene>
    <name evidence="5" type="ORF">BKA67DRAFT_639016</name>
</gene>
<name>A0A9P8UD70_9PEZI</name>
<proteinExistence type="predicted"/>
<dbReference type="PANTHER" id="PTHR12215">
    <property type="entry name" value="PHOSPHOPANTETHEINE TRANSFERASE"/>
    <property type="match status" value="1"/>
</dbReference>
<dbReference type="GO" id="GO:0005829">
    <property type="term" value="C:cytosol"/>
    <property type="evidence" value="ECO:0007669"/>
    <property type="project" value="TreeGrafter"/>
</dbReference>
<dbReference type="EMBL" id="JAGPXC010000009">
    <property type="protein sequence ID" value="KAH6646867.1"/>
    <property type="molecule type" value="Genomic_DNA"/>
</dbReference>
<protein>
    <recommendedName>
        <fullName evidence="1">holo-[acyl-carrier-protein] synthase</fullName>
        <ecNumber evidence="1">2.7.8.7</ecNumber>
    </recommendedName>
</protein>
<organism evidence="5 6">
    <name type="scientific">Truncatella angustata</name>
    <dbReference type="NCBI Taxonomy" id="152316"/>
    <lineage>
        <taxon>Eukaryota</taxon>
        <taxon>Fungi</taxon>
        <taxon>Dikarya</taxon>
        <taxon>Ascomycota</taxon>
        <taxon>Pezizomycotina</taxon>
        <taxon>Sordariomycetes</taxon>
        <taxon>Xylariomycetidae</taxon>
        <taxon>Amphisphaeriales</taxon>
        <taxon>Sporocadaceae</taxon>
        <taxon>Truncatella</taxon>
    </lineage>
</organism>
<dbReference type="GO" id="GO:0008897">
    <property type="term" value="F:holo-[acyl-carrier-protein] synthase activity"/>
    <property type="evidence" value="ECO:0007669"/>
    <property type="project" value="UniProtKB-EC"/>
</dbReference>
<dbReference type="OrthoDB" id="26719at2759"/>
<dbReference type="InterPro" id="IPR055066">
    <property type="entry name" value="AASDHPPT_N"/>
</dbReference>
<dbReference type="GeneID" id="70134614"/>
<evidence type="ECO:0000256" key="1">
    <source>
        <dbReference type="ARBA" id="ARBA00013172"/>
    </source>
</evidence>
<evidence type="ECO:0000259" key="4">
    <source>
        <dbReference type="Pfam" id="PF22624"/>
    </source>
</evidence>
<dbReference type="InterPro" id="IPR050559">
    <property type="entry name" value="P-Pant_transferase_sf"/>
</dbReference>
<dbReference type="Proteomes" id="UP000758603">
    <property type="component" value="Unassembled WGS sequence"/>
</dbReference>
<dbReference type="RefSeq" id="XP_045953381.1">
    <property type="nucleotide sequence ID" value="XM_046105723.1"/>
</dbReference>
<comment type="caution">
    <text evidence="5">The sequence shown here is derived from an EMBL/GenBank/DDBJ whole genome shotgun (WGS) entry which is preliminary data.</text>
</comment>
<dbReference type="InterPro" id="IPR008278">
    <property type="entry name" value="4-PPantetheinyl_Trfase_dom"/>
</dbReference>
<keyword evidence="6" id="KW-1185">Reference proteome</keyword>
<feature type="domain" description="4'-phosphopantetheinyl transferase" evidence="3">
    <location>
        <begin position="129"/>
        <end position="230"/>
    </location>
</feature>